<organism evidence="2 3">
    <name type="scientific">Paucimonas lemoignei</name>
    <name type="common">Pseudomonas lemoignei</name>
    <dbReference type="NCBI Taxonomy" id="29443"/>
    <lineage>
        <taxon>Bacteria</taxon>
        <taxon>Pseudomonadati</taxon>
        <taxon>Pseudomonadota</taxon>
        <taxon>Betaproteobacteria</taxon>
        <taxon>Burkholderiales</taxon>
        <taxon>Burkholderiaceae</taxon>
        <taxon>Paucimonas</taxon>
    </lineage>
</organism>
<feature type="transmembrane region" description="Helical" evidence="1">
    <location>
        <begin position="66"/>
        <end position="88"/>
    </location>
</feature>
<evidence type="ECO:0000256" key="1">
    <source>
        <dbReference type="SAM" id="Phobius"/>
    </source>
</evidence>
<dbReference type="Proteomes" id="UP000295382">
    <property type="component" value="Unassembled WGS sequence"/>
</dbReference>
<keyword evidence="1" id="KW-0812">Transmembrane</keyword>
<keyword evidence="3" id="KW-1185">Reference proteome</keyword>
<dbReference type="AlphaFoldDB" id="A0A4R3HWH9"/>
<keyword evidence="1" id="KW-1133">Transmembrane helix</keyword>
<protein>
    <recommendedName>
        <fullName evidence="4">Transmembrane protein</fullName>
    </recommendedName>
</protein>
<keyword evidence="1" id="KW-0472">Membrane</keyword>
<gene>
    <name evidence="2" type="ORF">EDC30_104316</name>
</gene>
<comment type="caution">
    <text evidence="2">The sequence shown here is derived from an EMBL/GenBank/DDBJ whole genome shotgun (WGS) entry which is preliminary data.</text>
</comment>
<evidence type="ECO:0008006" key="4">
    <source>
        <dbReference type="Google" id="ProtNLM"/>
    </source>
</evidence>
<evidence type="ECO:0000313" key="2">
    <source>
        <dbReference type="EMBL" id="TCS37512.1"/>
    </source>
</evidence>
<sequence length="92" mass="10461">MQFFAEWFAWRPYRCALVALVLSAMLFLPRHKTWAKICIGAAALTWWYLTYTEATTPRGFAIRIDFVFLSRAATATAIVALIAMALGWKRSA</sequence>
<dbReference type="EMBL" id="SLZQ01000004">
    <property type="protein sequence ID" value="TCS37512.1"/>
    <property type="molecule type" value="Genomic_DNA"/>
</dbReference>
<name>A0A4R3HWH9_PAULE</name>
<evidence type="ECO:0000313" key="3">
    <source>
        <dbReference type="Proteomes" id="UP000295382"/>
    </source>
</evidence>
<proteinExistence type="predicted"/>
<accession>A0A4R3HWH9</accession>
<reference evidence="2 3" key="1">
    <citation type="submission" date="2019-03" db="EMBL/GenBank/DDBJ databases">
        <title>Genomic Encyclopedia of Type Strains, Phase IV (KMG-IV): sequencing the most valuable type-strain genomes for metagenomic binning, comparative biology and taxonomic classification.</title>
        <authorList>
            <person name="Goeker M."/>
        </authorList>
    </citation>
    <scope>NUCLEOTIDE SEQUENCE [LARGE SCALE GENOMIC DNA]</scope>
    <source>
        <strain evidence="2 3">DSM 7445</strain>
    </source>
</reference>